<keyword evidence="14" id="KW-0393">Immunoglobulin domain</keyword>
<dbReference type="InterPro" id="IPR042758">
    <property type="entry name" value="IGSF11"/>
</dbReference>
<keyword evidence="11" id="KW-1015">Disulfide bond</keyword>
<dbReference type="InterPro" id="IPR007110">
    <property type="entry name" value="Ig-like_dom"/>
</dbReference>
<dbReference type="FunFam" id="2.60.40.10:FF:000095">
    <property type="entry name" value="immunoglobulin superfamily member 11 isoform X1"/>
    <property type="match status" value="1"/>
</dbReference>
<name>A0A6I8NF05_ORNAN</name>
<evidence type="ECO:0000256" key="6">
    <source>
        <dbReference type="ARBA" id="ARBA00022729"/>
    </source>
</evidence>
<evidence type="ECO:0000256" key="14">
    <source>
        <dbReference type="ARBA" id="ARBA00023319"/>
    </source>
</evidence>
<dbReference type="GO" id="GO:0098742">
    <property type="term" value="P:cell-cell adhesion via plasma-membrane adhesion molecules"/>
    <property type="evidence" value="ECO:0000318"/>
    <property type="project" value="GO_Central"/>
</dbReference>
<keyword evidence="4" id="KW-0341">Growth regulation</keyword>
<keyword evidence="3" id="KW-0488">Methylation</keyword>
<dbReference type="GeneTree" id="ENSGT00940000156392"/>
<dbReference type="InParanoid" id="A0A6I8NF05"/>
<dbReference type="PANTHER" id="PTHR44699:SF1">
    <property type="entry name" value="IMMUNOGLOBULIN SUPERFAMILY MEMBER 11"/>
    <property type="match status" value="1"/>
</dbReference>
<dbReference type="SMART" id="SM00409">
    <property type="entry name" value="IG"/>
    <property type="match status" value="2"/>
</dbReference>
<dbReference type="SMART" id="SM00406">
    <property type="entry name" value="IGv"/>
    <property type="match status" value="1"/>
</dbReference>
<keyword evidence="2" id="KW-1003">Cell membrane</keyword>
<dbReference type="InterPro" id="IPR036179">
    <property type="entry name" value="Ig-like_dom_sf"/>
</dbReference>
<evidence type="ECO:0000256" key="8">
    <source>
        <dbReference type="ARBA" id="ARBA00022889"/>
    </source>
</evidence>
<feature type="compositionally biased region" description="Basic and acidic residues" evidence="17">
    <location>
        <begin position="332"/>
        <end position="344"/>
    </location>
</feature>
<keyword evidence="7" id="KW-0677">Repeat</keyword>
<keyword evidence="10 18" id="KW-0472">Membrane</keyword>
<evidence type="ECO:0000256" key="1">
    <source>
        <dbReference type="ARBA" id="ARBA00004251"/>
    </source>
</evidence>
<evidence type="ECO:0000256" key="13">
    <source>
        <dbReference type="ARBA" id="ARBA00023180"/>
    </source>
</evidence>
<dbReference type="OMA" id="CKGSSSW"/>
<evidence type="ECO:0000256" key="10">
    <source>
        <dbReference type="ARBA" id="ARBA00023136"/>
    </source>
</evidence>
<feature type="compositionally biased region" description="Low complexity" evidence="17">
    <location>
        <begin position="400"/>
        <end position="410"/>
    </location>
</feature>
<dbReference type="Ensembl" id="ENSOANT00000053865.1">
    <property type="protein sequence ID" value="ENSOANP00000039319.1"/>
    <property type="gene ID" value="ENSOANG00000044874.1"/>
</dbReference>
<dbReference type="FunFam" id="2.60.40.10:FF:000595">
    <property type="entry name" value="Immunoglobulin superfamily member 11"/>
    <property type="match status" value="1"/>
</dbReference>
<dbReference type="SUPFAM" id="SSF48726">
    <property type="entry name" value="Immunoglobulin"/>
    <property type="match status" value="2"/>
</dbReference>
<dbReference type="InterPro" id="IPR013783">
    <property type="entry name" value="Ig-like_fold"/>
</dbReference>
<feature type="domain" description="Ig-like" evidence="20">
    <location>
        <begin position="153"/>
        <end position="240"/>
    </location>
</feature>
<evidence type="ECO:0000256" key="2">
    <source>
        <dbReference type="ARBA" id="ARBA00022475"/>
    </source>
</evidence>
<evidence type="ECO:0000256" key="19">
    <source>
        <dbReference type="SAM" id="SignalP"/>
    </source>
</evidence>
<evidence type="ECO:0000256" key="3">
    <source>
        <dbReference type="ARBA" id="ARBA00022481"/>
    </source>
</evidence>
<proteinExistence type="predicted"/>
<keyword evidence="12" id="KW-0675">Receptor</keyword>
<dbReference type="Bgee" id="ENSOANG00000044874">
    <property type="expression patterns" value="Expressed in brain and 7 other cell types or tissues"/>
</dbReference>
<dbReference type="Pfam" id="PF13927">
    <property type="entry name" value="Ig_3"/>
    <property type="match status" value="1"/>
</dbReference>
<dbReference type="Proteomes" id="UP000002279">
    <property type="component" value="Unplaced"/>
</dbReference>
<evidence type="ECO:0000256" key="7">
    <source>
        <dbReference type="ARBA" id="ARBA00022737"/>
    </source>
</evidence>
<keyword evidence="5 18" id="KW-0812">Transmembrane</keyword>
<keyword evidence="6 19" id="KW-0732">Signal</keyword>
<evidence type="ECO:0000256" key="4">
    <source>
        <dbReference type="ARBA" id="ARBA00022604"/>
    </source>
</evidence>
<dbReference type="InterPro" id="IPR003599">
    <property type="entry name" value="Ig_sub"/>
</dbReference>
<dbReference type="InterPro" id="IPR003598">
    <property type="entry name" value="Ig_sub2"/>
</dbReference>
<keyword evidence="9 18" id="KW-1133">Transmembrane helix</keyword>
<dbReference type="GO" id="GO:0005886">
    <property type="term" value="C:plasma membrane"/>
    <property type="evidence" value="ECO:0007669"/>
    <property type="project" value="UniProtKB-SubCell"/>
</dbReference>
<dbReference type="AlphaFoldDB" id="A0A6I8NF05"/>
<keyword evidence="13" id="KW-0325">Glycoprotein</keyword>
<dbReference type="PROSITE" id="PS50835">
    <property type="entry name" value="IG_LIKE"/>
    <property type="match status" value="2"/>
</dbReference>
<feature type="domain" description="Ig-like" evidence="20">
    <location>
        <begin position="14"/>
        <end position="145"/>
    </location>
</feature>
<comment type="subcellular location">
    <subcellularLocation>
        <location evidence="1">Cell membrane</location>
        <topology evidence="1">Single-pass type I membrane protein</topology>
    </subcellularLocation>
</comment>
<evidence type="ECO:0000256" key="11">
    <source>
        <dbReference type="ARBA" id="ARBA00023157"/>
    </source>
</evidence>
<evidence type="ECO:0000256" key="15">
    <source>
        <dbReference type="ARBA" id="ARBA00058084"/>
    </source>
</evidence>
<dbReference type="PANTHER" id="PTHR44699">
    <property type="entry name" value="IMMUNOGLOBULIN SUPERFAMILY MEMBER 11"/>
    <property type="match status" value="1"/>
</dbReference>
<feature type="chain" id="PRO_5026083415" description="Immunoglobulin superfamily member 11" evidence="19">
    <location>
        <begin position="32"/>
        <end position="432"/>
    </location>
</feature>
<gene>
    <name evidence="21" type="primary">IGSF11</name>
</gene>
<evidence type="ECO:0000256" key="5">
    <source>
        <dbReference type="ARBA" id="ARBA00022692"/>
    </source>
</evidence>
<keyword evidence="22" id="KW-1185">Reference proteome</keyword>
<sequence length="432" mass="44740">MRAPGPPPRGDPRPRAALLPLLLSLQGLTTSLEVSESPGSVQVARGQTAILPCSFSTSAALLNLNVIWLVVPLADANQPEQVLLYQGGKTFDGAPQFNGRVGFAGTMPTTNVSIFINDTRLSDTGTYQCLVNNLPDRGGRNIGVTGLTVLVPPSAPLCRIQGSRDVGSDVVLACSSEEGVPRPTYLWEKLDPGPGLPAVATQDQARGTVALRNISVGTSGLYQCVASNAIGSSTCLLDLQVLPPRPRSAGVTAAAVGGGAAVLLLGLALLAVAGLYWRSKNREERDHEEEEEGPNEIREDDLPPKCFAAATQPSRPEASSSDNNTLTSDATFDGRHRNGTDVRRGPRPGPPRRRPASPPSGPPTLHVNGARPTPKTLVVTAGPGPSPRASTRSGGGGPGRPARPYAVGRAGPERAGAVPVAVPAQSRAGSLV</sequence>
<dbReference type="CTD" id="152404"/>
<dbReference type="FunCoup" id="A0A6I8NF05">
    <property type="interactions" value="150"/>
</dbReference>
<dbReference type="OrthoDB" id="9932831at2759"/>
<evidence type="ECO:0000256" key="18">
    <source>
        <dbReference type="SAM" id="Phobius"/>
    </source>
</evidence>
<dbReference type="GeneID" id="114817338"/>
<organism evidence="21 22">
    <name type="scientific">Ornithorhynchus anatinus</name>
    <name type="common">Duckbill platypus</name>
    <dbReference type="NCBI Taxonomy" id="9258"/>
    <lineage>
        <taxon>Eukaryota</taxon>
        <taxon>Metazoa</taxon>
        <taxon>Chordata</taxon>
        <taxon>Craniata</taxon>
        <taxon>Vertebrata</taxon>
        <taxon>Euteleostomi</taxon>
        <taxon>Mammalia</taxon>
        <taxon>Monotremata</taxon>
        <taxon>Ornithorhynchidae</taxon>
        <taxon>Ornithorhynchus</taxon>
    </lineage>
</organism>
<comment type="function">
    <text evidence="15">Functions as a cell adhesion molecule through homophilic interaction. Stimulates cell growth.</text>
</comment>
<dbReference type="Gene3D" id="2.60.40.10">
    <property type="entry name" value="Immunoglobulins"/>
    <property type="match status" value="2"/>
</dbReference>
<reference evidence="21" key="1">
    <citation type="submission" date="2025-08" db="UniProtKB">
        <authorList>
            <consortium name="Ensembl"/>
        </authorList>
    </citation>
    <scope>IDENTIFICATION</scope>
    <source>
        <strain evidence="21">Glennie</strain>
    </source>
</reference>
<dbReference type="GO" id="GO:0035255">
    <property type="term" value="F:ionotropic glutamate receptor binding"/>
    <property type="evidence" value="ECO:0007669"/>
    <property type="project" value="Ensembl"/>
</dbReference>
<dbReference type="KEGG" id="oaa:114817338"/>
<dbReference type="SMART" id="SM00408">
    <property type="entry name" value="IGc2"/>
    <property type="match status" value="1"/>
</dbReference>
<reference evidence="21" key="2">
    <citation type="submission" date="2025-09" db="UniProtKB">
        <authorList>
            <consortium name="Ensembl"/>
        </authorList>
    </citation>
    <scope>IDENTIFICATION</scope>
    <source>
        <strain evidence="21">Glennie</strain>
    </source>
</reference>
<evidence type="ECO:0000256" key="16">
    <source>
        <dbReference type="ARBA" id="ARBA00069664"/>
    </source>
</evidence>
<evidence type="ECO:0000313" key="21">
    <source>
        <dbReference type="Ensembl" id="ENSOANP00000039319.1"/>
    </source>
</evidence>
<dbReference type="GO" id="GO:0005911">
    <property type="term" value="C:cell-cell junction"/>
    <property type="evidence" value="ECO:0000318"/>
    <property type="project" value="GO_Central"/>
</dbReference>
<feature type="region of interest" description="Disordered" evidence="17">
    <location>
        <begin position="281"/>
        <end position="432"/>
    </location>
</feature>
<feature type="signal peptide" evidence="19">
    <location>
        <begin position="1"/>
        <end position="31"/>
    </location>
</feature>
<evidence type="ECO:0000256" key="9">
    <source>
        <dbReference type="ARBA" id="ARBA00022989"/>
    </source>
</evidence>
<keyword evidence="8" id="KW-0130">Cell adhesion</keyword>
<evidence type="ECO:0000259" key="20">
    <source>
        <dbReference type="PROSITE" id="PS50835"/>
    </source>
</evidence>
<dbReference type="GO" id="GO:0007156">
    <property type="term" value="P:homophilic cell adhesion via plasma membrane adhesion molecules"/>
    <property type="evidence" value="ECO:0007669"/>
    <property type="project" value="Ensembl"/>
</dbReference>
<dbReference type="RefSeq" id="XP_028936785.1">
    <property type="nucleotide sequence ID" value="XM_029080952.2"/>
</dbReference>
<evidence type="ECO:0000256" key="12">
    <source>
        <dbReference type="ARBA" id="ARBA00023170"/>
    </source>
</evidence>
<dbReference type="Pfam" id="PF07686">
    <property type="entry name" value="V-set"/>
    <property type="match status" value="1"/>
</dbReference>
<accession>A0A6I8NF05</accession>
<evidence type="ECO:0000256" key="17">
    <source>
        <dbReference type="SAM" id="MobiDB-lite"/>
    </source>
</evidence>
<feature type="transmembrane region" description="Helical" evidence="18">
    <location>
        <begin position="253"/>
        <end position="277"/>
    </location>
</feature>
<dbReference type="InterPro" id="IPR013106">
    <property type="entry name" value="Ig_V-set"/>
</dbReference>
<evidence type="ECO:0000313" key="22">
    <source>
        <dbReference type="Proteomes" id="UP000002279"/>
    </source>
</evidence>
<protein>
    <recommendedName>
        <fullName evidence="16">Immunoglobulin superfamily member 11</fullName>
    </recommendedName>
</protein>
<feature type="compositionally biased region" description="Polar residues" evidence="17">
    <location>
        <begin position="311"/>
        <end position="330"/>
    </location>
</feature>